<keyword evidence="9" id="KW-1185">Reference proteome</keyword>
<evidence type="ECO:0000313" key="9">
    <source>
        <dbReference type="Proteomes" id="UP000790347"/>
    </source>
</evidence>
<proteinExistence type="inferred from homology"/>
<evidence type="ECO:0000313" key="8">
    <source>
        <dbReference type="EMBL" id="KAH9511971.1"/>
    </source>
</evidence>
<gene>
    <name evidence="8" type="primary">LYRM2</name>
    <name evidence="8" type="ORF">DERF_010389</name>
</gene>
<dbReference type="InterPro" id="IPR045293">
    <property type="entry name" value="Complex1_LYR_LYRM2"/>
</dbReference>
<evidence type="ECO:0000256" key="4">
    <source>
        <dbReference type="ARBA" id="ARBA00023128"/>
    </source>
</evidence>
<dbReference type="Proteomes" id="UP000790347">
    <property type="component" value="Unassembled WGS sequence"/>
</dbReference>
<dbReference type="GO" id="GO:0005739">
    <property type="term" value="C:mitochondrion"/>
    <property type="evidence" value="ECO:0007669"/>
    <property type="project" value="UniProtKB-SubCell"/>
</dbReference>
<comment type="caution">
    <text evidence="8">The sequence shown here is derived from an EMBL/GenBank/DDBJ whole genome shotgun (WGS) entry which is preliminary data.</text>
</comment>
<sequence length="91" mass="11498">MNRRFQDNTLSLFHKFIRRQRTLSLYRQFFRLIRKIDNDQQRQEIRVWIREEFRKMKHITDKELIDMNLTRGNDALRDLEKFLRHAHVLKD</sequence>
<name>A0A922L3H5_DERFA</name>
<evidence type="ECO:0000256" key="2">
    <source>
        <dbReference type="ARBA" id="ARBA00009508"/>
    </source>
</evidence>
<evidence type="ECO:0000259" key="7">
    <source>
        <dbReference type="Pfam" id="PF05347"/>
    </source>
</evidence>
<dbReference type="CDD" id="cd20262">
    <property type="entry name" value="Complex1_LYR_LYRM2"/>
    <property type="match status" value="1"/>
</dbReference>
<dbReference type="AlphaFoldDB" id="A0A922L3H5"/>
<reference evidence="8" key="1">
    <citation type="submission" date="2013-05" db="EMBL/GenBank/DDBJ databases">
        <authorList>
            <person name="Yim A.K.Y."/>
            <person name="Chan T.F."/>
            <person name="Ji K.M."/>
            <person name="Liu X.Y."/>
            <person name="Zhou J.W."/>
            <person name="Li R.Q."/>
            <person name="Yang K.Y."/>
            <person name="Li J."/>
            <person name="Li M."/>
            <person name="Law P.T.W."/>
            <person name="Wu Y.L."/>
            <person name="Cai Z.L."/>
            <person name="Qin H."/>
            <person name="Bao Y."/>
            <person name="Leung R.K.K."/>
            <person name="Ng P.K.S."/>
            <person name="Zou J."/>
            <person name="Zhong X.J."/>
            <person name="Ran P.X."/>
            <person name="Zhong N.S."/>
            <person name="Liu Z.G."/>
            <person name="Tsui S.K.W."/>
        </authorList>
    </citation>
    <scope>NUCLEOTIDE SEQUENCE</scope>
    <source>
        <strain evidence="8">Derf</strain>
        <tissue evidence="8">Whole organism</tissue>
    </source>
</reference>
<evidence type="ECO:0000256" key="3">
    <source>
        <dbReference type="ARBA" id="ARBA00022946"/>
    </source>
</evidence>
<comment type="function">
    <text evidence="6">Involved in efficient integration of the N-module into mitochondrial respiratory chain complex I.</text>
</comment>
<evidence type="ECO:0000256" key="5">
    <source>
        <dbReference type="ARBA" id="ARBA00026235"/>
    </source>
</evidence>
<organism evidence="8 9">
    <name type="scientific">Dermatophagoides farinae</name>
    <name type="common">American house dust mite</name>
    <dbReference type="NCBI Taxonomy" id="6954"/>
    <lineage>
        <taxon>Eukaryota</taxon>
        <taxon>Metazoa</taxon>
        <taxon>Ecdysozoa</taxon>
        <taxon>Arthropoda</taxon>
        <taxon>Chelicerata</taxon>
        <taxon>Arachnida</taxon>
        <taxon>Acari</taxon>
        <taxon>Acariformes</taxon>
        <taxon>Sarcoptiformes</taxon>
        <taxon>Astigmata</taxon>
        <taxon>Psoroptidia</taxon>
        <taxon>Analgoidea</taxon>
        <taxon>Pyroglyphidae</taxon>
        <taxon>Dermatophagoidinae</taxon>
        <taxon>Dermatophagoides</taxon>
    </lineage>
</organism>
<comment type="subcellular location">
    <subcellularLocation>
        <location evidence="1">Mitochondrion</location>
    </subcellularLocation>
</comment>
<comment type="similarity">
    <text evidence="2">Belongs to the complex I LYR family.</text>
</comment>
<evidence type="ECO:0000256" key="6">
    <source>
        <dbReference type="ARBA" id="ARBA00044735"/>
    </source>
</evidence>
<dbReference type="Pfam" id="PF05347">
    <property type="entry name" value="Complex1_LYR"/>
    <property type="match status" value="1"/>
</dbReference>
<keyword evidence="4" id="KW-0496">Mitochondrion</keyword>
<evidence type="ECO:0000256" key="1">
    <source>
        <dbReference type="ARBA" id="ARBA00004173"/>
    </source>
</evidence>
<keyword evidence="3" id="KW-0809">Transit peptide</keyword>
<protein>
    <recommendedName>
        <fullName evidence="5">LYR motif-containing protein 2</fullName>
    </recommendedName>
</protein>
<feature type="domain" description="Complex 1 LYR protein" evidence="7">
    <location>
        <begin position="20"/>
        <end position="76"/>
    </location>
</feature>
<dbReference type="PANTHER" id="PTHR13675:SF0">
    <property type="entry name" value="LYR MOTIF-CONTAINING PROTEIN 2"/>
    <property type="match status" value="1"/>
</dbReference>
<dbReference type="PANTHER" id="PTHR13675">
    <property type="entry name" value="LYR MOTIF-CONTAINING PROTEIN 2"/>
    <property type="match status" value="1"/>
</dbReference>
<accession>A0A922L3H5</accession>
<dbReference type="InterPro" id="IPR008011">
    <property type="entry name" value="Complex1_LYR_dom"/>
</dbReference>
<dbReference type="EMBL" id="ASGP02000004">
    <property type="protein sequence ID" value="KAH9511971.1"/>
    <property type="molecule type" value="Genomic_DNA"/>
</dbReference>
<reference evidence="8" key="2">
    <citation type="journal article" date="2022" name="Res Sq">
        <title>Comparative Genomics Reveals Insights into the Divergent Evolution of Astigmatic Mites and Household Pest Adaptations.</title>
        <authorList>
            <person name="Xiong Q."/>
            <person name="Wan A.T.-Y."/>
            <person name="Liu X.-Y."/>
            <person name="Fung C.S.-H."/>
            <person name="Xiao X."/>
            <person name="Malainual N."/>
            <person name="Hou J."/>
            <person name="Wang L."/>
            <person name="Wang M."/>
            <person name="Yang K."/>
            <person name="Cui Y."/>
            <person name="Leung E."/>
            <person name="Nong W."/>
            <person name="Shin S.-K."/>
            <person name="Au S."/>
            <person name="Jeong K.Y."/>
            <person name="Chew F.T."/>
            <person name="Hui J."/>
            <person name="Leung T.F."/>
            <person name="Tungtrongchitr A."/>
            <person name="Zhong N."/>
            <person name="Liu Z."/>
            <person name="Tsui S."/>
        </authorList>
    </citation>
    <scope>NUCLEOTIDE SEQUENCE</scope>
    <source>
        <strain evidence="8">Derf</strain>
        <tissue evidence="8">Whole organism</tissue>
    </source>
</reference>